<feature type="binding site" evidence="3">
    <location>
        <position position="184"/>
    </location>
    <ligand>
        <name>Mn(2+)</name>
        <dbReference type="ChEBI" id="CHEBI:29035"/>
        <label>2</label>
    </ligand>
</feature>
<keyword evidence="2" id="KW-0378">Hydrolase</keyword>
<dbReference type="Gene3D" id="3.30.70.360">
    <property type="match status" value="1"/>
</dbReference>
<proteinExistence type="inferred from homology"/>
<comment type="cofactor">
    <cofactor evidence="3">
        <name>Mn(2+)</name>
        <dbReference type="ChEBI" id="CHEBI:29035"/>
    </cofactor>
    <text evidence="3">The Mn(2+) ion enhances activity.</text>
</comment>
<protein>
    <submittedName>
        <fullName evidence="6">Aminoacylase</fullName>
    </submittedName>
</protein>
<reference evidence="6" key="1">
    <citation type="submission" date="2014-05" db="EMBL/GenBank/DDBJ databases">
        <title>The transcriptome of the halophilic microalga Tetraselmis sp. GSL018 isolated from the Great Salt Lake, Utah.</title>
        <authorList>
            <person name="Jinkerson R.E."/>
            <person name="D'Adamo S."/>
            <person name="Posewitz M.C."/>
        </authorList>
    </citation>
    <scope>NUCLEOTIDE SEQUENCE</scope>
    <source>
        <strain evidence="6">GSL018</strain>
    </source>
</reference>
<evidence type="ECO:0000256" key="4">
    <source>
        <dbReference type="SAM" id="SignalP"/>
    </source>
</evidence>
<evidence type="ECO:0000256" key="1">
    <source>
        <dbReference type="ARBA" id="ARBA00006153"/>
    </source>
</evidence>
<evidence type="ECO:0000256" key="3">
    <source>
        <dbReference type="PIRSR" id="PIRSR005962-1"/>
    </source>
</evidence>
<feature type="non-terminal residue" evidence="6">
    <location>
        <position position="1"/>
    </location>
</feature>
<dbReference type="SUPFAM" id="SSF55031">
    <property type="entry name" value="Bacterial exopeptidase dimerisation domain"/>
    <property type="match status" value="1"/>
</dbReference>
<accession>A0A061SH99</accession>
<gene>
    <name evidence="6" type="ORF">TSPGSL018_5700</name>
</gene>
<dbReference type="SUPFAM" id="SSF53187">
    <property type="entry name" value="Zn-dependent exopeptidases"/>
    <property type="match status" value="1"/>
</dbReference>
<dbReference type="EMBL" id="GBEZ01002623">
    <property type="protein sequence ID" value="JAC82449.1"/>
    <property type="molecule type" value="Transcribed_RNA"/>
</dbReference>
<comment type="similarity">
    <text evidence="1">Belongs to the peptidase M20 family.</text>
</comment>
<sequence length="422" mass="45181">QISLVVTFAIFSGVYVQAVPKPPLEQELAKAGAIQDWLVDVRRELHQCPELQYNLTTTSAAVRRHLDELGIKYSYPFAQVGIVATIGSGSGPTVALRADMDALPILEEHDWSFKSKNHGNMHACGHDAHMTMLLGAARLLKEREAQLPGTVRLIFQPAEEGGAGGEAMVKEGVLDGADAVFAMHVWPWLDSGRVASRPGTLLAGAATFEIAVHGRGGHAAMPHKTRDPVVAASAIVLALQTLVSRETSPLGSAVVSVPVFRAGDAHNVIPNKVTLEGTMRALTVEDMDRLRRRIGEVAKAQAESFGCSADTSFEMYYPPTVNAASAFEHAAATYRRMVADASLFEETEPVMPAEDFSFMAQRAPGCMVFLGIRNETAGSVHALHTPLFTMDESMLPRGAALHTALAAEFLARGAAPAPKAEL</sequence>
<dbReference type="Gene3D" id="3.40.630.10">
    <property type="entry name" value="Zn peptidases"/>
    <property type="match status" value="1"/>
</dbReference>
<dbReference type="PIRSF" id="PIRSF005962">
    <property type="entry name" value="Pept_M20D_amidohydro"/>
    <property type="match status" value="1"/>
</dbReference>
<name>A0A061SH99_9CHLO</name>
<dbReference type="InterPro" id="IPR011650">
    <property type="entry name" value="Peptidase_M20_dimer"/>
</dbReference>
<dbReference type="FunFam" id="3.30.70.360:FF:000001">
    <property type="entry name" value="N-acetyldiaminopimelate deacetylase"/>
    <property type="match status" value="1"/>
</dbReference>
<feature type="binding site" evidence="3">
    <location>
        <position position="160"/>
    </location>
    <ligand>
        <name>Mn(2+)</name>
        <dbReference type="ChEBI" id="CHEBI:29035"/>
        <label>2</label>
    </ligand>
</feature>
<dbReference type="GO" id="GO:0046872">
    <property type="term" value="F:metal ion binding"/>
    <property type="evidence" value="ECO:0007669"/>
    <property type="project" value="UniProtKB-KW"/>
</dbReference>
<dbReference type="InterPro" id="IPR036264">
    <property type="entry name" value="Bact_exopeptidase_dim_dom"/>
</dbReference>
<dbReference type="GO" id="GO:0016787">
    <property type="term" value="F:hydrolase activity"/>
    <property type="evidence" value="ECO:0007669"/>
    <property type="project" value="UniProtKB-KW"/>
</dbReference>
<dbReference type="NCBIfam" id="TIGR01891">
    <property type="entry name" value="amidohydrolases"/>
    <property type="match status" value="1"/>
</dbReference>
<keyword evidence="3" id="KW-0479">Metal-binding</keyword>
<feature type="binding site" evidence="3">
    <location>
        <position position="384"/>
    </location>
    <ligand>
        <name>Mn(2+)</name>
        <dbReference type="ChEBI" id="CHEBI:29035"/>
        <label>2</label>
    </ligand>
</feature>
<keyword evidence="3" id="KW-0464">Manganese</keyword>
<dbReference type="PANTHER" id="PTHR11014">
    <property type="entry name" value="PEPTIDASE M20 FAMILY MEMBER"/>
    <property type="match status" value="1"/>
</dbReference>
<feature type="chain" id="PRO_5001610382" evidence="4">
    <location>
        <begin position="19"/>
        <end position="422"/>
    </location>
</feature>
<dbReference type="Pfam" id="PF07687">
    <property type="entry name" value="M20_dimer"/>
    <property type="match status" value="1"/>
</dbReference>
<feature type="domain" description="Peptidase M20 dimerisation" evidence="5">
    <location>
        <begin position="204"/>
        <end position="303"/>
    </location>
</feature>
<organism evidence="6">
    <name type="scientific">Tetraselmis sp. GSL018</name>
    <dbReference type="NCBI Taxonomy" id="582737"/>
    <lineage>
        <taxon>Eukaryota</taxon>
        <taxon>Viridiplantae</taxon>
        <taxon>Chlorophyta</taxon>
        <taxon>core chlorophytes</taxon>
        <taxon>Chlorodendrophyceae</taxon>
        <taxon>Chlorodendrales</taxon>
        <taxon>Chlorodendraceae</taxon>
        <taxon>Tetraselmis</taxon>
    </lineage>
</organism>
<dbReference type="AlphaFoldDB" id="A0A061SH99"/>
<keyword evidence="4" id="KW-0732">Signal</keyword>
<feature type="binding site" evidence="3">
    <location>
        <position position="126"/>
    </location>
    <ligand>
        <name>Mn(2+)</name>
        <dbReference type="ChEBI" id="CHEBI:29035"/>
        <label>2</label>
    </ligand>
</feature>
<evidence type="ECO:0000256" key="2">
    <source>
        <dbReference type="ARBA" id="ARBA00022801"/>
    </source>
</evidence>
<evidence type="ECO:0000313" key="6">
    <source>
        <dbReference type="EMBL" id="JAC82449.1"/>
    </source>
</evidence>
<dbReference type="PANTHER" id="PTHR11014:SF62">
    <property type="entry name" value="IAA-AMINO ACID HYDROLASE ILR1-LIKE 6"/>
    <property type="match status" value="1"/>
</dbReference>
<dbReference type="InterPro" id="IPR002933">
    <property type="entry name" value="Peptidase_M20"/>
</dbReference>
<feature type="binding site" evidence="3">
    <location>
        <position position="124"/>
    </location>
    <ligand>
        <name>Mn(2+)</name>
        <dbReference type="ChEBI" id="CHEBI:29035"/>
        <label>2</label>
    </ligand>
</feature>
<dbReference type="InterPro" id="IPR017439">
    <property type="entry name" value="Amidohydrolase"/>
</dbReference>
<dbReference type="Pfam" id="PF01546">
    <property type="entry name" value="Peptidase_M20"/>
    <property type="match status" value="1"/>
</dbReference>
<evidence type="ECO:0000259" key="5">
    <source>
        <dbReference type="Pfam" id="PF07687"/>
    </source>
</evidence>
<feature type="signal peptide" evidence="4">
    <location>
        <begin position="1"/>
        <end position="18"/>
    </location>
</feature>